<name>A0AAU8B7I9_9VIRU</name>
<accession>A0AAU8B7I9</accession>
<keyword evidence="1" id="KW-1133">Transmembrane helix</keyword>
<dbReference type="EMBL" id="PP511793">
    <property type="protein sequence ID" value="XCD07653.1"/>
    <property type="molecule type" value="Genomic_DNA"/>
</dbReference>
<evidence type="ECO:0000313" key="2">
    <source>
        <dbReference type="EMBL" id="XCD07653.1"/>
    </source>
</evidence>
<proteinExistence type="predicted"/>
<keyword evidence="1" id="KW-0472">Membrane</keyword>
<feature type="transmembrane region" description="Helical" evidence="1">
    <location>
        <begin position="31"/>
        <end position="49"/>
    </location>
</feature>
<sequence length="57" mass="6264">MGETLATTLTSLTSIFTSLMGLVAKVVETIISEPLLFIPFGISITYSVIKITKRLFR</sequence>
<protein>
    <submittedName>
        <fullName evidence="2">Uncharacterized protein</fullName>
    </submittedName>
</protein>
<keyword evidence="1" id="KW-0812">Transmembrane</keyword>
<reference evidence="2" key="1">
    <citation type="submission" date="2024-03" db="EMBL/GenBank/DDBJ databases">
        <title>Diverse circular DNA viruses in blood, oral, and fecal samples of captive lemurs.</title>
        <authorList>
            <person name="Paietta E.N."/>
            <person name="Kraberger S."/>
            <person name="Lund M.C."/>
            <person name="Custer J.M."/>
            <person name="Vargas K.M."/>
            <person name="Ehmke E.E."/>
            <person name="Yoder A.D."/>
            <person name="Varsani A."/>
        </authorList>
    </citation>
    <scope>NUCLEOTIDE SEQUENCE</scope>
    <source>
        <strain evidence="2">Duke_28FS_21</strain>
    </source>
</reference>
<organism evidence="2">
    <name type="scientific">Dulem virus 59</name>
    <dbReference type="NCBI Taxonomy" id="3145770"/>
    <lineage>
        <taxon>Viruses</taxon>
        <taxon>Monodnaviria</taxon>
        <taxon>Loebvirae</taxon>
        <taxon>Hofneiviricota</taxon>
        <taxon>Faserviricetes</taxon>
        <taxon>Tubulavirales</taxon>
        <taxon>Inoviridae</taxon>
        <taxon>Inovirus</taxon>
    </lineage>
</organism>
<evidence type="ECO:0000256" key="1">
    <source>
        <dbReference type="SAM" id="Phobius"/>
    </source>
</evidence>